<proteinExistence type="inferred from homology"/>
<evidence type="ECO:0000256" key="3">
    <source>
        <dbReference type="ARBA" id="ARBA00022741"/>
    </source>
</evidence>
<feature type="binding site" evidence="7">
    <location>
        <position position="139"/>
    </location>
    <ligand>
        <name>substrate</name>
    </ligand>
</feature>
<comment type="subcellular location">
    <subcellularLocation>
        <location evidence="7">Cytoplasm</location>
    </subcellularLocation>
</comment>
<organism evidence="8 9">
    <name type="scientific">Pedobacter puniceum</name>
    <dbReference type="NCBI Taxonomy" id="2666136"/>
    <lineage>
        <taxon>Bacteria</taxon>
        <taxon>Pseudomonadati</taxon>
        <taxon>Bacteroidota</taxon>
        <taxon>Sphingobacteriia</taxon>
        <taxon>Sphingobacteriales</taxon>
        <taxon>Sphingobacteriaceae</taxon>
        <taxon>Pedobacter</taxon>
    </lineage>
</organism>
<comment type="function">
    <text evidence="7">Catalyzes the specific phosphorylation of the 3-hydroxyl group of shikimic acid using ATP as a cosubstrate.</text>
</comment>
<keyword evidence="1 7" id="KW-0028">Amino-acid biosynthesis</keyword>
<dbReference type="GO" id="GO:0005524">
    <property type="term" value="F:ATP binding"/>
    <property type="evidence" value="ECO:0007669"/>
    <property type="project" value="UniProtKB-UniRule"/>
</dbReference>
<evidence type="ECO:0000256" key="6">
    <source>
        <dbReference type="ARBA" id="ARBA00023141"/>
    </source>
</evidence>
<dbReference type="PANTHER" id="PTHR21087:SF16">
    <property type="entry name" value="SHIKIMATE KINASE 1, CHLOROPLASTIC"/>
    <property type="match status" value="1"/>
</dbReference>
<evidence type="ECO:0000256" key="7">
    <source>
        <dbReference type="HAMAP-Rule" id="MF_00109"/>
    </source>
</evidence>
<comment type="catalytic activity">
    <reaction evidence="7">
        <text>shikimate + ATP = 3-phosphoshikimate + ADP + H(+)</text>
        <dbReference type="Rhea" id="RHEA:13121"/>
        <dbReference type="ChEBI" id="CHEBI:15378"/>
        <dbReference type="ChEBI" id="CHEBI:30616"/>
        <dbReference type="ChEBI" id="CHEBI:36208"/>
        <dbReference type="ChEBI" id="CHEBI:145989"/>
        <dbReference type="ChEBI" id="CHEBI:456216"/>
        <dbReference type="EC" id="2.7.1.71"/>
    </reaction>
</comment>
<comment type="cofactor">
    <cofactor evidence="7">
        <name>Mg(2+)</name>
        <dbReference type="ChEBI" id="CHEBI:18420"/>
    </cofactor>
    <text evidence="7">Binds 1 Mg(2+) ion per subunit.</text>
</comment>
<dbReference type="PANTHER" id="PTHR21087">
    <property type="entry name" value="SHIKIMATE KINASE"/>
    <property type="match status" value="1"/>
</dbReference>
<keyword evidence="9" id="KW-1185">Reference proteome</keyword>
<keyword evidence="7" id="KW-0963">Cytoplasm</keyword>
<dbReference type="HAMAP" id="MF_00109">
    <property type="entry name" value="Shikimate_kinase"/>
    <property type="match status" value="1"/>
</dbReference>
<comment type="caution">
    <text evidence="8">The sequence shown here is derived from an EMBL/GenBank/DDBJ whole genome shotgun (WGS) entry which is preliminary data.</text>
</comment>
<dbReference type="NCBIfam" id="NF010555">
    <property type="entry name" value="PRK13949.1"/>
    <property type="match status" value="1"/>
</dbReference>
<reference evidence="8 9" key="1">
    <citation type="submission" date="2019-11" db="EMBL/GenBank/DDBJ databases">
        <authorList>
            <person name="Cheng Q."/>
            <person name="Yang Z."/>
        </authorList>
    </citation>
    <scope>NUCLEOTIDE SEQUENCE [LARGE SCALE GENOMIC DNA]</scope>
    <source>
        <strain evidence="8 9">HX-22-1</strain>
    </source>
</reference>
<sequence>MKIFLIGFMGCGKTRMGKNLSAKINRPFIDLDTLIESTQHKTVPEIFAELGENGFREIERDLLQNSAIADDAIISTGGGAPCFFDNMDWMNANGLTIFIDPPVKVLADRLINAKTERPLIKGKSFDELVLFIENKLKERRPFYEKAQISLHGVNLTPEILLEELENKDIKLV</sequence>
<dbReference type="Pfam" id="PF01202">
    <property type="entry name" value="SKI"/>
    <property type="match status" value="1"/>
</dbReference>
<evidence type="ECO:0000313" key="9">
    <source>
        <dbReference type="Proteomes" id="UP000462931"/>
    </source>
</evidence>
<dbReference type="GO" id="GO:0004765">
    <property type="term" value="F:shikimate kinase activity"/>
    <property type="evidence" value="ECO:0007669"/>
    <property type="project" value="UniProtKB-UniRule"/>
</dbReference>
<dbReference type="GO" id="GO:0005829">
    <property type="term" value="C:cytosol"/>
    <property type="evidence" value="ECO:0007669"/>
    <property type="project" value="TreeGrafter"/>
</dbReference>
<comment type="subunit">
    <text evidence="7">Monomer.</text>
</comment>
<comment type="similarity">
    <text evidence="7">Belongs to the shikimate kinase family.</text>
</comment>
<evidence type="ECO:0000256" key="1">
    <source>
        <dbReference type="ARBA" id="ARBA00022605"/>
    </source>
</evidence>
<dbReference type="EMBL" id="WKJI01000003">
    <property type="protein sequence ID" value="MRX47891.1"/>
    <property type="molecule type" value="Genomic_DNA"/>
</dbReference>
<comment type="caution">
    <text evidence="7">Lacks conserved residue(s) required for the propagation of feature annotation.</text>
</comment>
<dbReference type="GO" id="GO:0009073">
    <property type="term" value="P:aromatic amino acid family biosynthetic process"/>
    <property type="evidence" value="ECO:0007669"/>
    <property type="project" value="UniProtKB-KW"/>
</dbReference>
<name>A0A7K0FQI1_9SPHI</name>
<dbReference type="InterPro" id="IPR027417">
    <property type="entry name" value="P-loop_NTPase"/>
</dbReference>
<keyword evidence="5 7" id="KW-0067">ATP-binding</keyword>
<evidence type="ECO:0000256" key="2">
    <source>
        <dbReference type="ARBA" id="ARBA00022679"/>
    </source>
</evidence>
<dbReference type="GO" id="GO:0000287">
    <property type="term" value="F:magnesium ion binding"/>
    <property type="evidence" value="ECO:0007669"/>
    <property type="project" value="UniProtKB-UniRule"/>
</dbReference>
<keyword evidence="3 7" id="KW-0547">Nucleotide-binding</keyword>
<feature type="binding site" evidence="7">
    <location>
        <position position="56"/>
    </location>
    <ligand>
        <name>substrate</name>
    </ligand>
</feature>
<dbReference type="PRINTS" id="PR01100">
    <property type="entry name" value="SHIKIMTKNASE"/>
</dbReference>
<dbReference type="AlphaFoldDB" id="A0A7K0FQI1"/>
<dbReference type="Proteomes" id="UP000462931">
    <property type="component" value="Unassembled WGS sequence"/>
</dbReference>
<evidence type="ECO:0000313" key="8">
    <source>
        <dbReference type="EMBL" id="MRX47891.1"/>
    </source>
</evidence>
<evidence type="ECO:0000256" key="5">
    <source>
        <dbReference type="ARBA" id="ARBA00022840"/>
    </source>
</evidence>
<dbReference type="RefSeq" id="WP_154288003.1">
    <property type="nucleotide sequence ID" value="NZ_WKJI01000003.1"/>
</dbReference>
<feature type="binding site" evidence="7">
    <location>
        <position position="78"/>
    </location>
    <ligand>
        <name>substrate</name>
    </ligand>
</feature>
<keyword evidence="7" id="KW-0479">Metal-binding</keyword>
<keyword evidence="7" id="KW-0460">Magnesium</keyword>
<feature type="binding site" evidence="7">
    <location>
        <begin position="10"/>
        <end position="15"/>
    </location>
    <ligand>
        <name>ATP</name>
        <dbReference type="ChEBI" id="CHEBI:30616"/>
    </ligand>
</feature>
<dbReference type="InterPro" id="IPR031322">
    <property type="entry name" value="Shikimate/glucono_kinase"/>
</dbReference>
<keyword evidence="4 7" id="KW-0418">Kinase</keyword>
<keyword evidence="2 7" id="KW-0808">Transferase</keyword>
<dbReference type="SUPFAM" id="SSF52540">
    <property type="entry name" value="P-loop containing nucleoside triphosphate hydrolases"/>
    <property type="match status" value="1"/>
</dbReference>
<dbReference type="Gene3D" id="3.40.50.300">
    <property type="entry name" value="P-loop containing nucleotide triphosphate hydrolases"/>
    <property type="match status" value="1"/>
</dbReference>
<keyword evidence="6 7" id="KW-0057">Aromatic amino acid biosynthesis</keyword>
<evidence type="ECO:0000256" key="4">
    <source>
        <dbReference type="ARBA" id="ARBA00022777"/>
    </source>
</evidence>
<comment type="pathway">
    <text evidence="7">Metabolic intermediate biosynthesis; chorismate biosynthesis; chorismate from D-erythrose 4-phosphate and phosphoenolpyruvate: step 5/7.</text>
</comment>
<dbReference type="EC" id="2.7.1.71" evidence="7"/>
<protein>
    <recommendedName>
        <fullName evidence="7">Shikimate kinase</fullName>
        <shortName evidence="7">SK</shortName>
        <ecNumber evidence="7">2.7.1.71</ecNumber>
    </recommendedName>
</protein>
<dbReference type="CDD" id="cd00464">
    <property type="entry name" value="SK"/>
    <property type="match status" value="1"/>
</dbReference>
<gene>
    <name evidence="7" type="primary">aroK</name>
    <name evidence="8" type="ORF">GJJ64_11880</name>
</gene>
<accession>A0A7K0FQI1</accession>
<feature type="binding site" evidence="7">
    <location>
        <position position="14"/>
    </location>
    <ligand>
        <name>Mg(2+)</name>
        <dbReference type="ChEBI" id="CHEBI:18420"/>
    </ligand>
</feature>
<dbReference type="GO" id="GO:0008652">
    <property type="term" value="P:amino acid biosynthetic process"/>
    <property type="evidence" value="ECO:0007669"/>
    <property type="project" value="UniProtKB-KW"/>
</dbReference>
<dbReference type="InterPro" id="IPR000623">
    <property type="entry name" value="Shikimate_kinase/TSH1"/>
</dbReference>
<feature type="binding site" evidence="7">
    <location>
        <position position="32"/>
    </location>
    <ligand>
        <name>substrate</name>
    </ligand>
</feature>
<dbReference type="GO" id="GO:0009423">
    <property type="term" value="P:chorismate biosynthetic process"/>
    <property type="evidence" value="ECO:0007669"/>
    <property type="project" value="UniProtKB-UniRule"/>
</dbReference>
<feature type="binding site" evidence="7">
    <location>
        <position position="117"/>
    </location>
    <ligand>
        <name>ATP</name>
        <dbReference type="ChEBI" id="CHEBI:30616"/>
    </ligand>
</feature>
<dbReference type="UniPathway" id="UPA00053">
    <property type="reaction ID" value="UER00088"/>
</dbReference>